<reference evidence="1" key="1">
    <citation type="submission" date="2009-10" db="EMBL/GenBank/DDBJ databases">
        <authorList>
            <person name="Weinstock G."/>
            <person name="Sodergren E."/>
            <person name="Clifton S."/>
            <person name="Fulton L."/>
            <person name="Fulton B."/>
            <person name="Courtney L."/>
            <person name="Fronick C."/>
            <person name="Harrison M."/>
            <person name="Strong C."/>
            <person name="Farmer C."/>
            <person name="Delahaunty K."/>
            <person name="Markovic C."/>
            <person name="Hall O."/>
            <person name="Minx P."/>
            <person name="Tomlinson C."/>
            <person name="Mitreva M."/>
            <person name="Nelson J."/>
            <person name="Hou S."/>
            <person name="Wollam A."/>
            <person name="Pepin K.H."/>
            <person name="Johnson M."/>
            <person name="Bhonagiri V."/>
            <person name="Nash W.E."/>
            <person name="Warren W."/>
            <person name="Chinwalla A."/>
            <person name="Mardis E.R."/>
            <person name="Wilson R.K."/>
        </authorList>
    </citation>
    <scope>NUCLEOTIDE SEQUENCE [LARGE SCALE GENOMIC DNA]</scope>
    <source>
        <strain evidence="1">ATCC 700122</strain>
    </source>
</reference>
<organism evidence="1 2">
    <name type="scientific">Slackia exigua (strain ATCC 700122 / DSM 15923 / CIP 105133 / JCM 11022 / KCTC 5966 / S-7)</name>
    <dbReference type="NCBI Taxonomy" id="649764"/>
    <lineage>
        <taxon>Bacteria</taxon>
        <taxon>Bacillati</taxon>
        <taxon>Actinomycetota</taxon>
        <taxon>Coriobacteriia</taxon>
        <taxon>Eggerthellales</taxon>
        <taxon>Eggerthellaceae</taxon>
        <taxon>Slackia</taxon>
    </lineage>
</organism>
<name>D0WHE4_SLAES</name>
<dbReference type="eggNOG" id="ENOG5031TFK">
    <property type="taxonomic scope" value="Bacteria"/>
</dbReference>
<evidence type="ECO:0000313" key="2">
    <source>
        <dbReference type="Proteomes" id="UP000006001"/>
    </source>
</evidence>
<dbReference type="AlphaFoldDB" id="D0WHE4"/>
<dbReference type="HOGENOM" id="CLU_104932_0_0_11"/>
<keyword evidence="2" id="KW-1185">Reference proteome</keyword>
<dbReference type="RefSeq" id="WP_006362438.1">
    <property type="nucleotide sequence ID" value="NZ_GG700630.1"/>
</dbReference>
<accession>D0WHE4</accession>
<comment type="caution">
    <text evidence="1">The sequence shown here is derived from an EMBL/GenBank/DDBJ whole genome shotgun (WGS) entry which is preliminary data.</text>
</comment>
<dbReference type="OrthoDB" id="3197104at2"/>
<evidence type="ECO:0000313" key="1">
    <source>
        <dbReference type="EMBL" id="EEZ61108.1"/>
    </source>
</evidence>
<dbReference type="GeneID" id="85007701"/>
<gene>
    <name evidence="1" type="ORF">HMPREF0762_01177</name>
</gene>
<proteinExistence type="predicted"/>
<dbReference type="EMBL" id="ACUX02000007">
    <property type="protein sequence ID" value="EEZ61108.1"/>
    <property type="molecule type" value="Genomic_DNA"/>
</dbReference>
<protein>
    <submittedName>
        <fullName evidence="1">Uncharacterized protein</fullName>
    </submittedName>
</protein>
<sequence length="167" mass="18329">MADRDIEIAPTEVPEIDETLETLLLQTLENAQDRYEKSGVLSPYTATLIGERVFEETYLGTTDECFAEAERTVEGMRGARAYAFCYDGYLDTDEGQVDAIIVEGAIADGQDGIAIGLLYTEKDDTITFSEEPFYLGPAPSFLPVKVAKIEDDSMKAASEDEAEASEE</sequence>
<dbReference type="Proteomes" id="UP000006001">
    <property type="component" value="Unassembled WGS sequence"/>
</dbReference>